<keyword evidence="2" id="KW-1185">Reference proteome</keyword>
<dbReference type="AlphaFoldDB" id="A0A4Y2VND0"/>
<proteinExistence type="predicted"/>
<evidence type="ECO:0000313" key="2">
    <source>
        <dbReference type="Proteomes" id="UP000499080"/>
    </source>
</evidence>
<evidence type="ECO:0000313" key="1">
    <source>
        <dbReference type="EMBL" id="GBO26112.1"/>
    </source>
</evidence>
<reference evidence="1 2" key="1">
    <citation type="journal article" date="2019" name="Sci. Rep.">
        <title>Orb-weaving spider Araneus ventricosus genome elucidates the spidroin gene catalogue.</title>
        <authorList>
            <person name="Kono N."/>
            <person name="Nakamura H."/>
            <person name="Ohtoshi R."/>
            <person name="Moran D.A.P."/>
            <person name="Shinohara A."/>
            <person name="Yoshida Y."/>
            <person name="Fujiwara M."/>
            <person name="Mori M."/>
            <person name="Tomita M."/>
            <person name="Arakawa K."/>
        </authorList>
    </citation>
    <scope>NUCLEOTIDE SEQUENCE [LARGE SCALE GENOMIC DNA]</scope>
</reference>
<accession>A0A4Y2VND0</accession>
<name>A0A4Y2VND0_ARAVE</name>
<dbReference type="EMBL" id="BGPR01049120">
    <property type="protein sequence ID" value="GBO26112.1"/>
    <property type="molecule type" value="Genomic_DNA"/>
</dbReference>
<dbReference type="Proteomes" id="UP000499080">
    <property type="component" value="Unassembled WGS sequence"/>
</dbReference>
<comment type="caution">
    <text evidence="1">The sequence shown here is derived from an EMBL/GenBank/DDBJ whole genome shotgun (WGS) entry which is preliminary data.</text>
</comment>
<gene>
    <name evidence="1" type="ORF">AVEN_112362_1</name>
</gene>
<sequence length="118" mass="13489">MVLRQYAVAYALLRQVAYWVRAFPGAGHFEVHLNNGHLSFPFMLTVSSSTWNPHPSIDGLLPFITELWGAVQNFHLPIARNVATFLQRCLLCRQVCSRERAFPSLSRYKVGTEQQKGR</sequence>
<protein>
    <submittedName>
        <fullName evidence="1">Uncharacterized protein</fullName>
    </submittedName>
</protein>
<organism evidence="1 2">
    <name type="scientific">Araneus ventricosus</name>
    <name type="common">Orbweaver spider</name>
    <name type="synonym">Epeira ventricosa</name>
    <dbReference type="NCBI Taxonomy" id="182803"/>
    <lineage>
        <taxon>Eukaryota</taxon>
        <taxon>Metazoa</taxon>
        <taxon>Ecdysozoa</taxon>
        <taxon>Arthropoda</taxon>
        <taxon>Chelicerata</taxon>
        <taxon>Arachnida</taxon>
        <taxon>Araneae</taxon>
        <taxon>Araneomorphae</taxon>
        <taxon>Entelegynae</taxon>
        <taxon>Araneoidea</taxon>
        <taxon>Araneidae</taxon>
        <taxon>Araneus</taxon>
    </lineage>
</organism>